<dbReference type="AlphaFoldDB" id="A0A0N8PQD8"/>
<keyword evidence="3" id="KW-1185">Reference proteome</keyword>
<reference evidence="2 3" key="2">
    <citation type="submission" date="2015-09" db="EMBL/GenBank/DDBJ databases">
        <title>Heavy metals and arsenic resistance mechanisms in polyextremophilic archaea of the family Ferroplasmaceae.</title>
        <authorList>
            <person name="Bulaev A.G."/>
            <person name="Kanygina A.V."/>
        </authorList>
    </citation>
    <scope>NUCLEOTIDE SEQUENCE [LARGE SCALE GENOMIC DNA]</scope>
    <source>
        <strain evidence="2 3">VT</strain>
    </source>
</reference>
<dbReference type="EMBL" id="LKBG01000221">
    <property type="protein sequence ID" value="KQB34730.1"/>
    <property type="molecule type" value="Genomic_DNA"/>
</dbReference>
<dbReference type="PATRIC" id="fig|507754.4.peg.1745"/>
<evidence type="ECO:0000313" key="1">
    <source>
        <dbReference type="EMBL" id="KPV46845.1"/>
    </source>
</evidence>
<gene>
    <name evidence="2" type="ORF">AOG54_03685</name>
    <name evidence="1" type="ORF">SE19_03675</name>
</gene>
<evidence type="ECO:0000313" key="3">
    <source>
        <dbReference type="Proteomes" id="UP000050320"/>
    </source>
</evidence>
<dbReference type="SUPFAM" id="SSF51556">
    <property type="entry name" value="Metallo-dependent hydrolases"/>
    <property type="match status" value="1"/>
</dbReference>
<evidence type="ECO:0000313" key="4">
    <source>
        <dbReference type="Proteomes" id="UP000050515"/>
    </source>
</evidence>
<comment type="caution">
    <text evidence="1">The sequence shown here is derived from an EMBL/GenBank/DDBJ whole genome shotgun (WGS) entry which is preliminary data.</text>
</comment>
<dbReference type="RefSeq" id="WP_054964069.1">
    <property type="nucleotide sequence ID" value="NZ_LJCQ01000174.1"/>
</dbReference>
<dbReference type="Proteomes" id="UP000050320">
    <property type="component" value="Unassembled WGS sequence"/>
</dbReference>
<evidence type="ECO:0000313" key="2">
    <source>
        <dbReference type="EMBL" id="KQB34730.1"/>
    </source>
</evidence>
<protein>
    <submittedName>
        <fullName evidence="1">N-ethylammeline chlorohydrolase</fullName>
    </submittedName>
</protein>
<keyword evidence="1" id="KW-0378">Hydrolase</keyword>
<dbReference type="EMBL" id="LJCQ01000174">
    <property type="protein sequence ID" value="KPV46845.1"/>
    <property type="molecule type" value="Genomic_DNA"/>
</dbReference>
<reference evidence="1 4" key="1">
    <citation type="submission" date="2015-09" db="EMBL/GenBank/DDBJ databases">
        <title>Draft genome sequence of Acidiplasma aeolicum DSM 18409.</title>
        <authorList>
            <person name="Hemp J."/>
        </authorList>
    </citation>
    <scope>NUCLEOTIDE SEQUENCE [LARGE SCALE GENOMIC DNA]</scope>
    <source>
        <strain evidence="1 4">V</strain>
    </source>
</reference>
<proteinExistence type="predicted"/>
<dbReference type="PANTHER" id="PTHR43794:SF5">
    <property type="entry name" value="CHLOROHYDROLASE FAMILY PROTEIN"/>
    <property type="match status" value="1"/>
</dbReference>
<sequence length="334" mass="38187">MIITGNIYHNGRIIPGTLDLENFRFSEGISSNGLYGTLIPAPVNFHTHVGDSFIKEEPRGTIPEIVGPGGLKHRLLDNATDDEIIKYISMTNLFMEGSGTVAYVDFREQGIHGINLIKRSVANYIRPVILGRPYNNDNIDDIIKNADGIALSSLNDIDFNTAMECSKKAHSAGKIFAMHFSENVNEDINKILMLKPDFLVHGIEASDSDLDMIGHLRIPIVITPRSNIFYGKRPDYSRYLAHGIDLLLGTDNVFVTEPDMFSEMDFLYRYQRFFNYIEPEKVLSMAVETPRRFLYNHNIKIPERYIFFENELLNEYDIITKAHYYKPEILPNIK</sequence>
<dbReference type="InterPro" id="IPR050287">
    <property type="entry name" value="MTA/SAH_deaminase"/>
</dbReference>
<dbReference type="InterPro" id="IPR032466">
    <property type="entry name" value="Metal_Hydrolase"/>
</dbReference>
<dbReference type="OrthoDB" id="42910at2157"/>
<dbReference type="PANTHER" id="PTHR43794">
    <property type="entry name" value="AMINOHYDROLASE SSNA-RELATED"/>
    <property type="match status" value="1"/>
</dbReference>
<dbReference type="Gene3D" id="3.20.20.140">
    <property type="entry name" value="Metal-dependent hydrolases"/>
    <property type="match status" value="1"/>
</dbReference>
<name>A0A0N8PQD8_9ARCH</name>
<dbReference type="Proteomes" id="UP000050515">
    <property type="component" value="Unassembled WGS sequence"/>
</dbReference>
<accession>A0A0N8PQD8</accession>
<dbReference type="GO" id="GO:0016787">
    <property type="term" value="F:hydrolase activity"/>
    <property type="evidence" value="ECO:0007669"/>
    <property type="project" value="UniProtKB-KW"/>
</dbReference>
<organism evidence="1 4">
    <name type="scientific">Acidiplasma aeolicum</name>
    <dbReference type="NCBI Taxonomy" id="507754"/>
    <lineage>
        <taxon>Archaea</taxon>
        <taxon>Methanobacteriati</taxon>
        <taxon>Thermoplasmatota</taxon>
        <taxon>Thermoplasmata</taxon>
        <taxon>Thermoplasmatales</taxon>
        <taxon>Ferroplasmaceae</taxon>
        <taxon>Acidiplasma</taxon>
    </lineage>
</organism>